<dbReference type="CDD" id="cd18578">
    <property type="entry name" value="ABC_6TM_Pgp_ABCB1_D2_like"/>
    <property type="match status" value="1"/>
</dbReference>
<dbReference type="InterPro" id="IPR011527">
    <property type="entry name" value="ABC1_TM_dom"/>
</dbReference>
<feature type="non-terminal residue" evidence="17">
    <location>
        <position position="1235"/>
    </location>
</feature>
<proteinExistence type="inferred from homology"/>
<evidence type="ECO:0000256" key="9">
    <source>
        <dbReference type="ARBA" id="ARBA00022967"/>
    </source>
</evidence>
<evidence type="ECO:0000256" key="11">
    <source>
        <dbReference type="ARBA" id="ARBA00023136"/>
    </source>
</evidence>
<feature type="transmembrane region" description="Helical" evidence="14">
    <location>
        <begin position="177"/>
        <end position="197"/>
    </location>
</feature>
<feature type="domain" description="ABC transmembrane type-1" evidence="16">
    <location>
        <begin position="682"/>
        <end position="967"/>
    </location>
</feature>
<dbReference type="Gene3D" id="3.40.50.300">
    <property type="entry name" value="P-loop containing nucleotide triphosphate hydrolases"/>
    <property type="match status" value="2"/>
</dbReference>
<comment type="subcellular location">
    <subcellularLocation>
        <location evidence="1">Membrane</location>
        <topology evidence="1">Multi-pass membrane protein</topology>
    </subcellularLocation>
</comment>
<dbReference type="EC" id="7.6.2.2" evidence="3"/>
<feature type="transmembrane region" description="Helical" evidence="14">
    <location>
        <begin position="36"/>
        <end position="58"/>
    </location>
</feature>
<dbReference type="InterPro" id="IPR003593">
    <property type="entry name" value="AAA+_ATPase"/>
</dbReference>
<sequence length="1235" mass="136334">MRLDIDEENNEAKEEQREAVSILEIFQFATIKDKTLILIGLITSISMGLSFPIMNIFFGNLVDSFVIYQRALNAKQANRTNFYNNSNADFEKEFRDDIMKNSLALFGSGIVVFLISYVMVLCFGLSAKNQTQRIRLNFFKSVLKQDMSWFDTRGSKDFASKVTTDLLKIETGIGEKIGLCVFFVSSSIFSILFSFYYGWKLTLILLAVAPIVAIANGLAAKIQTTMSIKESNAYAKAAEIAEEVLSSIRTVYAFGGQEKEVKRYSNSLIEAKRSGIKRSIATGVSTGFVFFGTFAGYAISFWFGLKFVMDNEYTAKMLMIIFTNVMFGAYFFGEASPHLEAFSIARGAAKGIFDIIHTIPKIRKDSSYDQTINQMQGKIEFVSVFFTYPSRPDSLVLQGFNLTINPGETVAIVGPSGCGKSTVIQLLQRFYDPDDGHILVDGKKITEINVGWLRDQIGTVGQEPALFATTIGENIKLGNLSASQKDIEAAAIDANAHDFISKLPLKYETMVGERGSQLSGGQKQRIAIARALVKKPKILLLDEATSALDLESEAVVQAALERASVGRTTIIIAHRLSTVQSADKIVAVDKGRVVEIGTHQELMERKGLYYNLVSRQQPVEEIETAPLKKELLQRIRSLSLKPMFLDKATSTTELNAAEEVKIQSRGMREVIKLVLRYKILLLLGCIASALCGAAMPFYSIIFGEILASLSEPQKMANQRVYLSLLFLILGAVYCVAAILQKYTFGVIAERITMKLRVMVFSAYLQREASFFDDHNNSVGALCSRLSADASAVHGAGGTRISILVQAVSTLTMVTVIALIFNWKLGLMSMAFIPLYLGSSIAEVLSTRQSIEGDVKASEESTKIAIETLNNIRTVMSLHLENHFYGKFRNALQKNDKNSSFKCHIRGLVLGFSQGVPNFGYSLTLYYGSVLVINGEMHYGDVFKVIECMLFAVLSLGQSLAFASDFRKGKTAAKNIYKFLAQKASYDLNTGKILSSLDARIAFNSVYFSYPTRPNIQVLNGLSMKIDKGQTVALVGGSGCGKSTCIQLIERFYDCDLGEVCVDGVNVEHLNLCWLRSKIGFVQQEPTLFSYSILENIAYGDNSRSIPMEEIIEAAKKANIHNFIENLPQGYATNVGDKGSQLSGGQKQRIAIARALIRNPSILLLDEATSALDSESEKIVQEALDEAMKGRTSLVIAHRLSTIQNADKIIVLKDGKVIEEGNHQTLLAKRGAYFEL</sequence>
<evidence type="ECO:0000256" key="7">
    <source>
        <dbReference type="ARBA" id="ARBA00022741"/>
    </source>
</evidence>
<dbReference type="GO" id="GO:0008559">
    <property type="term" value="F:ABC-type xenobiotic transporter activity"/>
    <property type="evidence" value="ECO:0007669"/>
    <property type="project" value="UniProtKB-EC"/>
</dbReference>
<dbReference type="InterPro" id="IPR017871">
    <property type="entry name" value="ABC_transporter-like_CS"/>
</dbReference>
<feature type="domain" description="ABC transmembrane type-1" evidence="16">
    <location>
        <begin position="38"/>
        <end position="342"/>
    </location>
</feature>
<evidence type="ECO:0000259" key="16">
    <source>
        <dbReference type="PROSITE" id="PS50929"/>
    </source>
</evidence>
<dbReference type="InterPro" id="IPR027417">
    <property type="entry name" value="P-loop_NTPase"/>
</dbReference>
<keyword evidence="4" id="KW-0813">Transport</keyword>
<evidence type="ECO:0000256" key="6">
    <source>
        <dbReference type="ARBA" id="ARBA00022737"/>
    </source>
</evidence>
<evidence type="ECO:0000313" key="17">
    <source>
        <dbReference type="EMBL" id="RWS03142.1"/>
    </source>
</evidence>
<reference evidence="17 18" key="1">
    <citation type="journal article" date="2018" name="Gigascience">
        <title>Genomes of trombidid mites reveal novel predicted allergens and laterally-transferred genes associated with secondary metabolism.</title>
        <authorList>
            <person name="Dong X."/>
            <person name="Chaisiri K."/>
            <person name="Xia D."/>
            <person name="Armstrong S.D."/>
            <person name="Fang Y."/>
            <person name="Donnelly M.J."/>
            <person name="Kadowaki T."/>
            <person name="McGarry J.W."/>
            <person name="Darby A.C."/>
            <person name="Makepeace B.L."/>
        </authorList>
    </citation>
    <scope>NUCLEOTIDE SEQUENCE [LARGE SCALE GENOMIC DNA]</scope>
    <source>
        <strain evidence="17">UoL-WK</strain>
    </source>
</reference>
<dbReference type="PROSITE" id="PS50893">
    <property type="entry name" value="ABC_TRANSPORTER_2"/>
    <property type="match status" value="2"/>
</dbReference>
<dbReference type="CDD" id="cd03249">
    <property type="entry name" value="ABC_MTABC3_MDL1_MDL2"/>
    <property type="match status" value="2"/>
</dbReference>
<feature type="transmembrane region" description="Helical" evidence="14">
    <location>
        <begin position="103"/>
        <end position="125"/>
    </location>
</feature>
<dbReference type="PANTHER" id="PTHR43394:SF27">
    <property type="entry name" value="ATP-DEPENDENT TRANSLOCASE ABCB1-LIKE"/>
    <property type="match status" value="1"/>
</dbReference>
<evidence type="ECO:0000256" key="13">
    <source>
        <dbReference type="ARBA" id="ARBA00034018"/>
    </source>
</evidence>
<keyword evidence="8" id="KW-0067">ATP-binding</keyword>
<dbReference type="GO" id="GO:0017085">
    <property type="term" value="P:response to insecticide"/>
    <property type="evidence" value="ECO:0007669"/>
    <property type="project" value="UniProtKB-ARBA"/>
</dbReference>
<keyword evidence="10 14" id="KW-1133">Transmembrane helix</keyword>
<keyword evidence="5 14" id="KW-0812">Transmembrane</keyword>
<evidence type="ECO:0000256" key="8">
    <source>
        <dbReference type="ARBA" id="ARBA00022840"/>
    </source>
</evidence>
<dbReference type="Gene3D" id="1.20.1560.10">
    <property type="entry name" value="ABC transporter type 1, transmembrane domain"/>
    <property type="match status" value="1"/>
</dbReference>
<dbReference type="GO" id="GO:0097254">
    <property type="term" value="P:renal tubular secretion"/>
    <property type="evidence" value="ECO:0007669"/>
    <property type="project" value="UniProtKB-ARBA"/>
</dbReference>
<feature type="domain" description="ABC transporter" evidence="15">
    <location>
        <begin position="1000"/>
        <end position="1235"/>
    </location>
</feature>
<dbReference type="GO" id="GO:0005524">
    <property type="term" value="F:ATP binding"/>
    <property type="evidence" value="ECO:0007669"/>
    <property type="project" value="UniProtKB-KW"/>
</dbReference>
<dbReference type="SUPFAM" id="SSF52540">
    <property type="entry name" value="P-loop containing nucleoside triphosphate hydrolases"/>
    <property type="match status" value="2"/>
</dbReference>
<dbReference type="EMBL" id="NCKU01006802">
    <property type="protein sequence ID" value="RWS03142.1"/>
    <property type="molecule type" value="Genomic_DNA"/>
</dbReference>
<evidence type="ECO:0000256" key="10">
    <source>
        <dbReference type="ARBA" id="ARBA00022989"/>
    </source>
</evidence>
<evidence type="ECO:0000256" key="3">
    <source>
        <dbReference type="ARBA" id="ARBA00012191"/>
    </source>
</evidence>
<gene>
    <name evidence="17" type="ORF">B4U79_11647</name>
</gene>
<dbReference type="STRING" id="1965070.A0A3S3NWF0"/>
<name>A0A3S3NWF0_9ACAR</name>
<comment type="similarity">
    <text evidence="2">Belongs to the ABC transporter superfamily. ABCB family. Multidrug resistance exporter (TC 3.A.1.201) subfamily.</text>
</comment>
<protein>
    <recommendedName>
        <fullName evidence="3">ABC-type xenobiotic transporter</fullName>
        <ecNumber evidence="3">7.6.2.2</ecNumber>
    </recommendedName>
</protein>
<keyword evidence="6" id="KW-0677">Repeat</keyword>
<dbReference type="AlphaFoldDB" id="A0A3S3NWF0"/>
<keyword evidence="18" id="KW-1185">Reference proteome</keyword>
<dbReference type="OrthoDB" id="6494403at2759"/>
<evidence type="ECO:0000256" key="2">
    <source>
        <dbReference type="ARBA" id="ARBA00007577"/>
    </source>
</evidence>
<dbReference type="GO" id="GO:0005743">
    <property type="term" value="C:mitochondrial inner membrane"/>
    <property type="evidence" value="ECO:0007669"/>
    <property type="project" value="TreeGrafter"/>
</dbReference>
<dbReference type="InterPro" id="IPR039421">
    <property type="entry name" value="Type_1_exporter"/>
</dbReference>
<keyword evidence="11 14" id="KW-0472">Membrane</keyword>
<evidence type="ECO:0000259" key="15">
    <source>
        <dbReference type="PROSITE" id="PS50893"/>
    </source>
</evidence>
<dbReference type="GO" id="GO:0016887">
    <property type="term" value="F:ATP hydrolysis activity"/>
    <property type="evidence" value="ECO:0007669"/>
    <property type="project" value="InterPro"/>
</dbReference>
<feature type="transmembrane region" description="Helical" evidence="14">
    <location>
        <begin position="315"/>
        <end position="333"/>
    </location>
</feature>
<dbReference type="FunFam" id="1.20.1560.10:FF:000018">
    <property type="entry name" value="ATP-binding cassette subfamily B member 11"/>
    <property type="match status" value="1"/>
</dbReference>
<comment type="catalytic activity">
    <reaction evidence="13">
        <text>ATP + H2O + xenobioticSide 1 = ADP + phosphate + xenobioticSide 2.</text>
        <dbReference type="EC" id="7.6.2.2"/>
    </reaction>
</comment>
<dbReference type="InterPro" id="IPR036640">
    <property type="entry name" value="ABC1_TM_sf"/>
</dbReference>
<dbReference type="InterPro" id="IPR003439">
    <property type="entry name" value="ABC_transporter-like_ATP-bd"/>
</dbReference>
<dbReference type="SUPFAM" id="SSF90123">
    <property type="entry name" value="ABC transporter transmembrane region"/>
    <property type="match status" value="2"/>
</dbReference>
<dbReference type="GO" id="GO:0090374">
    <property type="term" value="P:oligopeptide export from mitochondrion"/>
    <property type="evidence" value="ECO:0007669"/>
    <property type="project" value="TreeGrafter"/>
</dbReference>
<organism evidence="17 18">
    <name type="scientific">Dinothrombium tinctorium</name>
    <dbReference type="NCBI Taxonomy" id="1965070"/>
    <lineage>
        <taxon>Eukaryota</taxon>
        <taxon>Metazoa</taxon>
        <taxon>Ecdysozoa</taxon>
        <taxon>Arthropoda</taxon>
        <taxon>Chelicerata</taxon>
        <taxon>Arachnida</taxon>
        <taxon>Acari</taxon>
        <taxon>Acariformes</taxon>
        <taxon>Trombidiformes</taxon>
        <taxon>Prostigmata</taxon>
        <taxon>Anystina</taxon>
        <taxon>Parasitengona</taxon>
        <taxon>Trombidioidea</taxon>
        <taxon>Trombidiidae</taxon>
        <taxon>Dinothrombium</taxon>
    </lineage>
</organism>
<feature type="domain" description="ABC transporter" evidence="15">
    <location>
        <begin position="379"/>
        <end position="615"/>
    </location>
</feature>
<dbReference type="PANTHER" id="PTHR43394">
    <property type="entry name" value="ATP-DEPENDENT PERMEASE MDL1, MITOCHONDRIAL"/>
    <property type="match status" value="1"/>
</dbReference>
<feature type="transmembrane region" description="Helical" evidence="14">
    <location>
        <begin position="280"/>
        <end position="303"/>
    </location>
</feature>
<comment type="caution">
    <text evidence="17">The sequence shown here is derived from an EMBL/GenBank/DDBJ whole genome shotgun (WGS) entry which is preliminary data.</text>
</comment>
<evidence type="ECO:0000256" key="4">
    <source>
        <dbReference type="ARBA" id="ARBA00022448"/>
    </source>
</evidence>
<feature type="transmembrane region" description="Helical" evidence="14">
    <location>
        <begin position="721"/>
        <end position="744"/>
    </location>
</feature>
<feature type="transmembrane region" description="Helical" evidence="14">
    <location>
        <begin position="800"/>
        <end position="820"/>
    </location>
</feature>
<feature type="transmembrane region" description="Helical" evidence="14">
    <location>
        <begin position="203"/>
        <end position="220"/>
    </location>
</feature>
<feature type="transmembrane region" description="Helical" evidence="14">
    <location>
        <begin position="679"/>
        <end position="701"/>
    </location>
</feature>
<accession>A0A3S3NWF0</accession>
<dbReference type="FunFam" id="3.40.50.300:FF:000479">
    <property type="entry name" value="Multidrug resistance protein 1A"/>
    <property type="match status" value="1"/>
</dbReference>
<keyword evidence="9" id="KW-1278">Translocase</keyword>
<dbReference type="PROSITE" id="PS00211">
    <property type="entry name" value="ABC_TRANSPORTER_1"/>
    <property type="match status" value="2"/>
</dbReference>
<dbReference type="Pfam" id="PF00005">
    <property type="entry name" value="ABC_tran"/>
    <property type="match status" value="2"/>
</dbReference>
<evidence type="ECO:0000313" key="18">
    <source>
        <dbReference type="Proteomes" id="UP000285301"/>
    </source>
</evidence>
<evidence type="ECO:0000256" key="14">
    <source>
        <dbReference type="SAM" id="Phobius"/>
    </source>
</evidence>
<dbReference type="FunFam" id="3.40.50.300:FF:000205">
    <property type="entry name" value="ABC transporter B family member 4"/>
    <property type="match status" value="1"/>
</dbReference>
<dbReference type="PROSITE" id="PS50929">
    <property type="entry name" value="ABC_TM1F"/>
    <property type="match status" value="2"/>
</dbReference>
<evidence type="ECO:0000256" key="12">
    <source>
        <dbReference type="ARBA" id="ARBA00023180"/>
    </source>
</evidence>
<dbReference type="Pfam" id="PF00664">
    <property type="entry name" value="ABC_membrane"/>
    <property type="match status" value="2"/>
</dbReference>
<keyword evidence="12" id="KW-0325">Glycoprotein</keyword>
<dbReference type="CDD" id="cd18577">
    <property type="entry name" value="ABC_6TM_Pgp_ABCB1_D1_like"/>
    <property type="match status" value="1"/>
</dbReference>
<dbReference type="Proteomes" id="UP000285301">
    <property type="component" value="Unassembled WGS sequence"/>
</dbReference>
<evidence type="ECO:0000256" key="1">
    <source>
        <dbReference type="ARBA" id="ARBA00004141"/>
    </source>
</evidence>
<dbReference type="SMART" id="SM00382">
    <property type="entry name" value="AAA"/>
    <property type="match status" value="2"/>
</dbReference>
<dbReference type="GO" id="GO:0015421">
    <property type="term" value="F:ABC-type oligopeptide transporter activity"/>
    <property type="evidence" value="ECO:0007669"/>
    <property type="project" value="TreeGrafter"/>
</dbReference>
<evidence type="ECO:0000256" key="5">
    <source>
        <dbReference type="ARBA" id="ARBA00022692"/>
    </source>
</evidence>
<keyword evidence="7" id="KW-0547">Nucleotide-binding</keyword>